<protein>
    <submittedName>
        <fullName evidence="2">Uncharacterized protein</fullName>
    </submittedName>
</protein>
<dbReference type="Gene3D" id="1.20.140.150">
    <property type="match status" value="1"/>
</dbReference>
<evidence type="ECO:0000313" key="2">
    <source>
        <dbReference type="EMBL" id="CAF0737121.1"/>
    </source>
</evidence>
<feature type="transmembrane region" description="Helical" evidence="1">
    <location>
        <begin position="108"/>
        <end position="129"/>
    </location>
</feature>
<evidence type="ECO:0000256" key="1">
    <source>
        <dbReference type="SAM" id="Phobius"/>
    </source>
</evidence>
<reference evidence="2" key="1">
    <citation type="submission" date="2021-02" db="EMBL/GenBank/DDBJ databases">
        <authorList>
            <person name="Nowell W R."/>
        </authorList>
    </citation>
    <scope>NUCLEOTIDE SEQUENCE</scope>
</reference>
<organism evidence="2 3">
    <name type="scientific">Rotaria sordida</name>
    <dbReference type="NCBI Taxonomy" id="392033"/>
    <lineage>
        <taxon>Eukaryota</taxon>
        <taxon>Metazoa</taxon>
        <taxon>Spiralia</taxon>
        <taxon>Gnathifera</taxon>
        <taxon>Rotifera</taxon>
        <taxon>Eurotatoria</taxon>
        <taxon>Bdelloidea</taxon>
        <taxon>Philodinida</taxon>
        <taxon>Philodinidae</taxon>
        <taxon>Rotaria</taxon>
    </lineage>
</organism>
<keyword evidence="1" id="KW-0472">Membrane</keyword>
<gene>
    <name evidence="2" type="ORF">PYM288_LOCUS1324</name>
</gene>
<feature type="transmembrane region" description="Helical" evidence="1">
    <location>
        <begin position="136"/>
        <end position="158"/>
    </location>
</feature>
<name>A0A813NKR2_9BILA</name>
<feature type="transmembrane region" description="Helical" evidence="1">
    <location>
        <begin position="178"/>
        <end position="197"/>
    </location>
</feature>
<proteinExistence type="predicted"/>
<keyword evidence="1" id="KW-0812">Transmembrane</keyword>
<dbReference type="AlphaFoldDB" id="A0A813NKR2"/>
<feature type="transmembrane region" description="Helical" evidence="1">
    <location>
        <begin position="37"/>
        <end position="58"/>
    </location>
</feature>
<accession>A0A813NKR2</accession>
<evidence type="ECO:0000313" key="3">
    <source>
        <dbReference type="Proteomes" id="UP000663854"/>
    </source>
</evidence>
<comment type="caution">
    <text evidence="2">The sequence shown here is derived from an EMBL/GenBank/DDBJ whole genome shotgun (WGS) entry which is preliminary data.</text>
</comment>
<dbReference type="Proteomes" id="UP000663854">
    <property type="component" value="Unassembled WGS sequence"/>
</dbReference>
<sequence>MNTSILVIIDPNRYKDYHMAIVSSRSTSPRIDSFSRILIITATFFSIAALTLLIVGIATRSWYYNKDSNGNIEYYNLFTQCKGNENNRTSICIDMQRQTDLGLGTQHAAALLVVAICLLGCGTLVILAMNFVQLTGILVLIAPILLFLATLFMVAALAEGSKVSIFNSYSVNLVQTGHVLTIFSMGIVAFASGRLHIRYYGQF</sequence>
<dbReference type="EMBL" id="CAJNOH010000007">
    <property type="protein sequence ID" value="CAF0737121.1"/>
    <property type="molecule type" value="Genomic_DNA"/>
</dbReference>
<keyword evidence="1" id="KW-1133">Transmembrane helix</keyword>